<sequence>MSESALTHKTPPGTYRCSWNLSKPADDATWQSEGEITLQGGRRPFGGVYGRAPIHFNRDAAGRITGYGAPQNFIYPTVSGTLANGSDVVLVDARLRVWSPDRNTGFSMTGPNARISAWAALTGRGTPTTPDVLVDSGVIQLRHLDAFVARPPIEETSYPAGLYEDDDPSFQMKFRKDSCQTWSDDHAEVEVEYRISAGVNGGYHFHVTFSPTVRVTLKAPVPIKDFFTSWVLPLHGLVSAATGEDEDITYWSCSPLIDGGDEIPSTRRQFEVFTSGVTQEPYASENSIPDKHISAIRLGEGESLLLLLRRWQSLQHEQNPILNTYDIQSLGPEQAPRARFLLLVQALEGLCGHEKRLSGRWTAFTEKRERILSDCREALSSRDFKFLDYWMPNTPYNLEDALTEMLAALPIDLMPELAASALVKGVIATVEKVTTTVGALRYVRNQLSHGTATFDLDELDVVATVLARAVRGHLLRLLEASVAAQERVLSPPKN</sequence>
<proteinExistence type="predicted"/>
<evidence type="ECO:0000313" key="3">
    <source>
        <dbReference type="Proteomes" id="UP000466523"/>
    </source>
</evidence>
<dbReference type="InterPro" id="IPR041223">
    <property type="entry name" value="ApeA_NTD"/>
</dbReference>
<accession>A0A7K3LCY0</accession>
<feature type="domain" description="ApeA N-terminal" evidence="1">
    <location>
        <begin position="70"/>
        <end position="244"/>
    </location>
</feature>
<dbReference type="RefSeq" id="WP_162112520.1">
    <property type="nucleotide sequence ID" value="NZ_JAACYR010000043.1"/>
</dbReference>
<dbReference type="Pfam" id="PF18862">
    <property type="entry name" value="ApeA_NTD1"/>
    <property type="match status" value="1"/>
</dbReference>
<gene>
    <name evidence="2" type="ORF">GWR20_13425</name>
</gene>
<organism evidence="2 3">
    <name type="scientific">Mycolicibacter kumamotonensis</name>
    <dbReference type="NCBI Taxonomy" id="354243"/>
    <lineage>
        <taxon>Bacteria</taxon>
        <taxon>Bacillati</taxon>
        <taxon>Actinomycetota</taxon>
        <taxon>Actinomycetes</taxon>
        <taxon>Mycobacteriales</taxon>
        <taxon>Mycobacteriaceae</taxon>
        <taxon>Mycolicibacter</taxon>
    </lineage>
</organism>
<dbReference type="EMBL" id="JAACYR010000043">
    <property type="protein sequence ID" value="NDJ90143.1"/>
    <property type="molecule type" value="Genomic_DNA"/>
</dbReference>
<dbReference type="AlphaFoldDB" id="A0A7K3LCY0"/>
<reference evidence="2 3" key="1">
    <citation type="submission" date="2020-01" db="EMBL/GenBank/DDBJ databases">
        <authorList>
            <person name="Sanchez-Estrada R."/>
            <person name="Gonzalez-Y-Merchand J.A."/>
            <person name="Rivera-Gutierrez S."/>
        </authorList>
    </citation>
    <scope>NUCLEOTIDE SEQUENCE [LARGE SCALE GENOMIC DNA]</scope>
    <source>
        <strain evidence="2 3">CST 7247</strain>
    </source>
</reference>
<name>A0A7K3LCY0_9MYCO</name>
<dbReference type="Proteomes" id="UP000466523">
    <property type="component" value="Unassembled WGS sequence"/>
</dbReference>
<comment type="caution">
    <text evidence="2">The sequence shown here is derived from an EMBL/GenBank/DDBJ whole genome shotgun (WGS) entry which is preliminary data.</text>
</comment>
<evidence type="ECO:0000259" key="1">
    <source>
        <dbReference type="Pfam" id="PF18862"/>
    </source>
</evidence>
<evidence type="ECO:0000313" key="2">
    <source>
        <dbReference type="EMBL" id="NDJ90143.1"/>
    </source>
</evidence>
<protein>
    <recommendedName>
        <fullName evidence="1">ApeA N-terminal domain-containing protein</fullName>
    </recommendedName>
</protein>